<dbReference type="PROSITE" id="PS51257">
    <property type="entry name" value="PROKAR_LIPOPROTEIN"/>
    <property type="match status" value="1"/>
</dbReference>
<protein>
    <submittedName>
        <fullName evidence="2">Glutamyl-tRNA amidotransferase</fullName>
    </submittedName>
</protein>
<keyword evidence="2" id="KW-0808">Transferase</keyword>
<evidence type="ECO:0000313" key="2">
    <source>
        <dbReference type="EMBL" id="PQL26106.1"/>
    </source>
</evidence>
<name>A0A2S7ZS63_9FIRM</name>
<dbReference type="EMBL" id="PPDF01000001">
    <property type="protein sequence ID" value="PQL26106.1"/>
    <property type="molecule type" value="Genomic_DNA"/>
</dbReference>
<comment type="caution">
    <text evidence="2">The sequence shown here is derived from an EMBL/GenBank/DDBJ whole genome shotgun (WGS) entry which is preliminary data.</text>
</comment>
<sequence>MKLWRKKIMTLACATCLTVGMGAVACADTIDLGYGQYATTNNGVSATAIDVVSTNPNFRTKEQNKAVNEANAEVRKKLSERMQEIYQVAIPPFNGNTVDGYSVYQLSGDSALGHHTAWLISYNLNKDFIDYSSDVSTQIVNSVMAEKQVGIITNNKPYSKSNAEEFITQLSLVNLDRNSLTPVMIEYNTAMQRNMNKQLNQAVIDNATLSPKEQQLTNEAIDVLKKIIPNFSVGATELSFSPYTSKFGTLERVSLRGSINYDGFMLPGALNLYILPQNEGISIQVLATEDTSRDYWLGQLESMYSLKTLKGGHK</sequence>
<dbReference type="GO" id="GO:0016740">
    <property type="term" value="F:transferase activity"/>
    <property type="evidence" value="ECO:0007669"/>
    <property type="project" value="UniProtKB-KW"/>
</dbReference>
<accession>A0A2S7ZS63</accession>
<evidence type="ECO:0000313" key="3">
    <source>
        <dbReference type="Proteomes" id="UP000238877"/>
    </source>
</evidence>
<reference evidence="2 3" key="1">
    <citation type="submission" date="2018-01" db="EMBL/GenBank/DDBJ databases">
        <title>Draft genome sequences of clinical isolates and type strains of oral Veillonella including Veillonella infantum sp., nov.</title>
        <authorList>
            <person name="Mashima I."/>
            <person name="Liao Y.-C."/>
            <person name="Sabharwal A."/>
            <person name="Haase E.M."/>
            <person name="Nakazawa F."/>
            <person name="Scannapieco F.A."/>
        </authorList>
    </citation>
    <scope>NUCLEOTIDE SEQUENCE [LARGE SCALE GENOMIC DNA]</scope>
    <source>
        <strain evidence="2 3">Y6</strain>
    </source>
</reference>
<proteinExistence type="predicted"/>
<keyword evidence="1" id="KW-0732">Signal</keyword>
<evidence type="ECO:0000256" key="1">
    <source>
        <dbReference type="SAM" id="SignalP"/>
    </source>
</evidence>
<feature type="chain" id="PRO_5038994428" evidence="1">
    <location>
        <begin position="26"/>
        <end position="314"/>
    </location>
</feature>
<feature type="signal peptide" evidence="1">
    <location>
        <begin position="1"/>
        <end position="25"/>
    </location>
</feature>
<gene>
    <name evidence="2" type="ORF">VTHSUH11_00395</name>
</gene>
<dbReference type="RefSeq" id="WP_105092239.1">
    <property type="nucleotide sequence ID" value="NZ_CALGZP010000011.1"/>
</dbReference>
<dbReference type="Proteomes" id="UP000238877">
    <property type="component" value="Unassembled WGS sequence"/>
</dbReference>
<organism evidence="2 3">
    <name type="scientific">Veillonella tobetsuensis</name>
    <dbReference type="NCBI Taxonomy" id="1110546"/>
    <lineage>
        <taxon>Bacteria</taxon>
        <taxon>Bacillati</taxon>
        <taxon>Bacillota</taxon>
        <taxon>Negativicutes</taxon>
        <taxon>Veillonellales</taxon>
        <taxon>Veillonellaceae</taxon>
        <taxon>Veillonella</taxon>
    </lineage>
</organism>
<dbReference type="STRING" id="1110546.GCA_001078375_00506"/>
<dbReference type="AlphaFoldDB" id="A0A2S7ZS63"/>